<dbReference type="Proteomes" id="UP000701853">
    <property type="component" value="Chromosome 3"/>
</dbReference>
<dbReference type="AlphaFoldDB" id="A0A8J5ZMU6"/>
<evidence type="ECO:0000313" key="1">
    <source>
        <dbReference type="EMBL" id="KAG8499300.1"/>
    </source>
</evidence>
<dbReference type="EMBL" id="JAHUZN010000003">
    <property type="protein sequence ID" value="KAG8499300.1"/>
    <property type="molecule type" value="Genomic_DNA"/>
</dbReference>
<name>A0A8J5ZMU6_9ROSI</name>
<evidence type="ECO:0000313" key="2">
    <source>
        <dbReference type="Proteomes" id="UP000701853"/>
    </source>
</evidence>
<reference evidence="1 2" key="1">
    <citation type="journal article" date="2021" name="bioRxiv">
        <title>The Gossypium anomalum genome as a resource for cotton improvement and evolutionary analysis of hybrid incompatibility.</title>
        <authorList>
            <person name="Grover C.E."/>
            <person name="Yuan D."/>
            <person name="Arick M.A."/>
            <person name="Miller E.R."/>
            <person name="Hu G."/>
            <person name="Peterson D.G."/>
            <person name="Wendel J.F."/>
            <person name="Udall J.A."/>
        </authorList>
    </citation>
    <scope>NUCLEOTIDE SEQUENCE [LARGE SCALE GENOMIC DNA]</scope>
    <source>
        <strain evidence="1">JFW-Udall</strain>
        <tissue evidence="1">Leaf</tissue>
    </source>
</reference>
<gene>
    <name evidence="1" type="ORF">CXB51_005751</name>
</gene>
<proteinExistence type="predicted"/>
<keyword evidence="2" id="KW-1185">Reference proteome</keyword>
<comment type="caution">
    <text evidence="1">The sequence shown here is derived from an EMBL/GenBank/DDBJ whole genome shotgun (WGS) entry which is preliminary data.</text>
</comment>
<accession>A0A8J5ZMU6</accession>
<protein>
    <submittedName>
        <fullName evidence="1">Uncharacterized protein</fullName>
    </submittedName>
</protein>
<organism evidence="1 2">
    <name type="scientific">Gossypium anomalum</name>
    <dbReference type="NCBI Taxonomy" id="47600"/>
    <lineage>
        <taxon>Eukaryota</taxon>
        <taxon>Viridiplantae</taxon>
        <taxon>Streptophyta</taxon>
        <taxon>Embryophyta</taxon>
        <taxon>Tracheophyta</taxon>
        <taxon>Spermatophyta</taxon>
        <taxon>Magnoliopsida</taxon>
        <taxon>eudicotyledons</taxon>
        <taxon>Gunneridae</taxon>
        <taxon>Pentapetalae</taxon>
        <taxon>rosids</taxon>
        <taxon>malvids</taxon>
        <taxon>Malvales</taxon>
        <taxon>Malvaceae</taxon>
        <taxon>Malvoideae</taxon>
        <taxon>Gossypium</taxon>
    </lineage>
</organism>
<sequence>MEPVLTTLGVIHVPMVAHCLMAALRSHGTLGGDDRAIESERSRCLECLKFPEPYCGLMSSGNPRVPKSAGPFRLGCCLGRIKMWASSVVGSRVC</sequence>